<dbReference type="EMBL" id="CAXDID020000106">
    <property type="protein sequence ID" value="CAL6027869.1"/>
    <property type="molecule type" value="Genomic_DNA"/>
</dbReference>
<dbReference type="EMBL" id="CATOUU010000918">
    <property type="protein sequence ID" value="CAI9959382.1"/>
    <property type="molecule type" value="Genomic_DNA"/>
</dbReference>
<sequence length="143" mass="15850">MKCLENQIAFQIDNGQQIGCGTCDPNNDTVCGLNMICTDSGDCMSAQQYELFNLSCPLPGKGVCGQLTCYNRKCVVCYEGDDSGKLLFCQNGVWVSKMKNYTYQIVLGVVLFCILGMQLICVLKKCCNKRQKKTKSLVQSQLL</sequence>
<dbReference type="Proteomes" id="UP001642409">
    <property type="component" value="Unassembled WGS sequence"/>
</dbReference>
<reference evidence="3 4" key="2">
    <citation type="submission" date="2024-07" db="EMBL/GenBank/DDBJ databases">
        <authorList>
            <person name="Akdeniz Z."/>
        </authorList>
    </citation>
    <scope>NUCLEOTIDE SEQUENCE [LARGE SCALE GENOMIC DNA]</scope>
</reference>
<keyword evidence="1" id="KW-0812">Transmembrane</keyword>
<accession>A0AA86UP95</accession>
<keyword evidence="1" id="KW-1133">Transmembrane helix</keyword>
<proteinExistence type="predicted"/>
<comment type="caution">
    <text evidence="2">The sequence shown here is derived from an EMBL/GenBank/DDBJ whole genome shotgun (WGS) entry which is preliminary data.</text>
</comment>
<organism evidence="2">
    <name type="scientific">Hexamita inflata</name>
    <dbReference type="NCBI Taxonomy" id="28002"/>
    <lineage>
        <taxon>Eukaryota</taxon>
        <taxon>Metamonada</taxon>
        <taxon>Diplomonadida</taxon>
        <taxon>Hexamitidae</taxon>
        <taxon>Hexamitinae</taxon>
        <taxon>Hexamita</taxon>
    </lineage>
</organism>
<reference evidence="2" key="1">
    <citation type="submission" date="2023-06" db="EMBL/GenBank/DDBJ databases">
        <authorList>
            <person name="Kurt Z."/>
        </authorList>
    </citation>
    <scope>NUCLEOTIDE SEQUENCE</scope>
</reference>
<dbReference type="AlphaFoldDB" id="A0AA86UP95"/>
<evidence type="ECO:0000313" key="4">
    <source>
        <dbReference type="Proteomes" id="UP001642409"/>
    </source>
</evidence>
<protein>
    <submittedName>
        <fullName evidence="2">High cysteine membrane protein</fullName>
    </submittedName>
    <submittedName>
        <fullName evidence="3">High_cysteine membrane protein</fullName>
    </submittedName>
</protein>
<evidence type="ECO:0000313" key="3">
    <source>
        <dbReference type="EMBL" id="CAL6027869.1"/>
    </source>
</evidence>
<gene>
    <name evidence="3" type="ORF">HINF_LOCUS31529</name>
    <name evidence="2" type="ORF">HINF_LOCUS47027</name>
</gene>
<keyword evidence="4" id="KW-1185">Reference proteome</keyword>
<name>A0AA86UP95_9EUKA</name>
<feature type="transmembrane region" description="Helical" evidence="1">
    <location>
        <begin position="101"/>
        <end position="123"/>
    </location>
</feature>
<evidence type="ECO:0000256" key="1">
    <source>
        <dbReference type="SAM" id="Phobius"/>
    </source>
</evidence>
<evidence type="ECO:0000313" key="2">
    <source>
        <dbReference type="EMBL" id="CAI9959382.1"/>
    </source>
</evidence>
<keyword evidence="1" id="KW-0472">Membrane</keyword>